<evidence type="ECO:0000313" key="2">
    <source>
        <dbReference type="Proteomes" id="UP000226525"/>
    </source>
</evidence>
<accession>A0A2D6YJX0</accession>
<dbReference type="AlphaFoldDB" id="A0A2D6YJX0"/>
<protein>
    <recommendedName>
        <fullName evidence="3">Lipoprotein</fullName>
    </recommendedName>
</protein>
<dbReference type="PROSITE" id="PS51257">
    <property type="entry name" value="PROKAR_LIPOPROTEIN"/>
    <property type="match status" value="1"/>
</dbReference>
<dbReference type="EMBL" id="NZEX01000096">
    <property type="protein sequence ID" value="MAH63491.1"/>
    <property type="molecule type" value="Genomic_DNA"/>
</dbReference>
<name>A0A2D6YJX0_9DELT</name>
<proteinExistence type="predicted"/>
<evidence type="ECO:0000313" key="1">
    <source>
        <dbReference type="EMBL" id="MAH63491.1"/>
    </source>
</evidence>
<comment type="caution">
    <text evidence="1">The sequence shown here is derived from an EMBL/GenBank/DDBJ whole genome shotgun (WGS) entry which is preliminary data.</text>
</comment>
<dbReference type="Proteomes" id="UP000226525">
    <property type="component" value="Unassembled WGS sequence"/>
</dbReference>
<reference evidence="2" key="1">
    <citation type="submission" date="2017-09" db="EMBL/GenBank/DDBJ databases">
        <title>The Reconstruction of 2,631 Draft Metagenome-Assembled Genomes from the Global Oceans.</title>
        <authorList>
            <person name="Tully B.J."/>
            <person name="Graham E.D."/>
            <person name="Heidelberg J.F."/>
        </authorList>
    </citation>
    <scope>NUCLEOTIDE SEQUENCE [LARGE SCALE GENOMIC DNA]</scope>
</reference>
<sequence length="106" mass="12360">MKNFYYSAMVFLVACSASFPSEPLLTRCERESRWSALPLYQTFEIQCEPLPQEMIETPRQIRQYYLSCPNHPNYCYRKAELICGSNYNLLRTASFANPGELIVECN</sequence>
<evidence type="ECO:0008006" key="3">
    <source>
        <dbReference type="Google" id="ProtNLM"/>
    </source>
</evidence>
<organism evidence="1 2">
    <name type="scientific">SAR324 cluster bacterium</name>
    <dbReference type="NCBI Taxonomy" id="2024889"/>
    <lineage>
        <taxon>Bacteria</taxon>
        <taxon>Deltaproteobacteria</taxon>
        <taxon>SAR324 cluster</taxon>
    </lineage>
</organism>
<gene>
    <name evidence="1" type="ORF">CMN54_08625</name>
</gene>